<dbReference type="PANTHER" id="PTHR11237:SF4">
    <property type="entry name" value="5-DEMETHOXYUBIQUINONE HYDROXYLASE, MITOCHONDRIAL"/>
    <property type="match status" value="1"/>
</dbReference>
<dbReference type="SUPFAM" id="SSF47240">
    <property type="entry name" value="Ferritin-like"/>
    <property type="match status" value="1"/>
</dbReference>
<evidence type="ECO:0000256" key="5">
    <source>
        <dbReference type="ARBA" id="ARBA00023004"/>
    </source>
</evidence>
<organism evidence="8 9">
    <name type="scientific">Hahella chejuensis (strain KCTC 2396)</name>
    <dbReference type="NCBI Taxonomy" id="349521"/>
    <lineage>
        <taxon>Bacteria</taxon>
        <taxon>Pseudomonadati</taxon>
        <taxon>Pseudomonadota</taxon>
        <taxon>Gammaproteobacteria</taxon>
        <taxon>Oceanospirillales</taxon>
        <taxon>Hahellaceae</taxon>
        <taxon>Hahella</taxon>
    </lineage>
</organism>
<dbReference type="HOGENOM" id="CLU_071892_3_0_6"/>
<keyword evidence="8" id="KW-0830">Ubiquinone</keyword>
<dbReference type="RefSeq" id="WP_011399181.1">
    <property type="nucleotide sequence ID" value="NC_007645.1"/>
</dbReference>
<evidence type="ECO:0000256" key="1">
    <source>
        <dbReference type="ARBA" id="ARBA00004749"/>
    </source>
</evidence>
<keyword evidence="7" id="KW-0472">Membrane</keyword>
<dbReference type="Pfam" id="PF03232">
    <property type="entry name" value="COQ7"/>
    <property type="match status" value="1"/>
</dbReference>
<dbReference type="eggNOG" id="COG2941">
    <property type="taxonomic scope" value="Bacteria"/>
</dbReference>
<name>Q2SB57_HAHCH</name>
<keyword evidence="2" id="KW-0831">Ubiquinone biosynthesis</keyword>
<dbReference type="InterPro" id="IPR011566">
    <property type="entry name" value="Ubq_synth_Coq7"/>
</dbReference>
<evidence type="ECO:0000313" key="9">
    <source>
        <dbReference type="Proteomes" id="UP000000238"/>
    </source>
</evidence>
<evidence type="ECO:0000256" key="7">
    <source>
        <dbReference type="ARBA" id="ARBA00023136"/>
    </source>
</evidence>
<proteinExistence type="predicted"/>
<dbReference type="InterPro" id="IPR009078">
    <property type="entry name" value="Ferritin-like_SF"/>
</dbReference>
<evidence type="ECO:0000256" key="2">
    <source>
        <dbReference type="ARBA" id="ARBA00022688"/>
    </source>
</evidence>
<evidence type="ECO:0000256" key="3">
    <source>
        <dbReference type="ARBA" id="ARBA00022723"/>
    </source>
</evidence>
<dbReference type="AlphaFoldDB" id="Q2SB57"/>
<comment type="pathway">
    <text evidence="1">Cofactor biosynthesis; ubiquinone biosynthesis.</text>
</comment>
<protein>
    <submittedName>
        <fullName evidence="8">Ubiquinone biosynthesis protein COQ7</fullName>
    </submittedName>
</protein>
<keyword evidence="3" id="KW-0479">Metal-binding</keyword>
<gene>
    <name evidence="8" type="ordered locus">HCH_05452</name>
</gene>
<dbReference type="GO" id="GO:0006744">
    <property type="term" value="P:ubiquinone biosynthetic process"/>
    <property type="evidence" value="ECO:0007669"/>
    <property type="project" value="UniProtKB-KW"/>
</dbReference>
<sequence length="180" mass="19926">MDLSALADGSKNTPGKILQVNHAGEFGAINIYRAQIVVARLTGAKHLGLLEEFLVHEKEHHRIFGAELKRRGIRRCPSLWLCGVGGFVLGLISGLLGKNSVLACTAAVETVVLKHLREQLQALEKLGDQAAYDAVAKIVKDEEEHQQVGMEANQDCIFYRPYYNIISQCTEAVIWMGMRL</sequence>
<dbReference type="Proteomes" id="UP000000238">
    <property type="component" value="Chromosome"/>
</dbReference>
<dbReference type="PANTHER" id="PTHR11237">
    <property type="entry name" value="COENZYME Q10 BIOSYNTHESIS PROTEIN 7"/>
    <property type="match status" value="1"/>
</dbReference>
<keyword evidence="6" id="KW-0503">Monooxygenase</keyword>
<keyword evidence="5" id="KW-0408">Iron</keyword>
<dbReference type="STRING" id="349521.HCH_05452"/>
<evidence type="ECO:0000256" key="4">
    <source>
        <dbReference type="ARBA" id="ARBA00023002"/>
    </source>
</evidence>
<accession>Q2SB57</accession>
<dbReference type="CDD" id="cd01042">
    <property type="entry name" value="DMQH"/>
    <property type="match status" value="1"/>
</dbReference>
<keyword evidence="9" id="KW-1185">Reference proteome</keyword>
<dbReference type="GO" id="GO:0008682">
    <property type="term" value="F:3-demethoxyubiquinol 3-hydroxylase activity"/>
    <property type="evidence" value="ECO:0007669"/>
    <property type="project" value="TreeGrafter"/>
</dbReference>
<dbReference type="KEGG" id="hch:HCH_05452"/>
<dbReference type="OrthoDB" id="7559360at2"/>
<dbReference type="GO" id="GO:0046872">
    <property type="term" value="F:metal ion binding"/>
    <property type="evidence" value="ECO:0007669"/>
    <property type="project" value="UniProtKB-KW"/>
</dbReference>
<evidence type="ECO:0000256" key="6">
    <source>
        <dbReference type="ARBA" id="ARBA00023033"/>
    </source>
</evidence>
<evidence type="ECO:0000313" key="8">
    <source>
        <dbReference type="EMBL" id="ABC32117.1"/>
    </source>
</evidence>
<reference evidence="8 9" key="1">
    <citation type="journal article" date="2005" name="Nucleic Acids Res.">
        <title>Genomic blueprint of Hahella chejuensis, a marine microbe producing an algicidal agent.</title>
        <authorList>
            <person name="Jeong H."/>
            <person name="Yim J.H."/>
            <person name="Lee C."/>
            <person name="Choi S.-H."/>
            <person name="Park Y.K."/>
            <person name="Yoon S.H."/>
            <person name="Hur C.-G."/>
            <person name="Kang H.-Y."/>
            <person name="Kim D."/>
            <person name="Lee H.H."/>
            <person name="Park K.H."/>
            <person name="Park S.-H."/>
            <person name="Park H.-S."/>
            <person name="Lee H.K."/>
            <person name="Oh T.K."/>
            <person name="Kim J.F."/>
        </authorList>
    </citation>
    <scope>NUCLEOTIDE SEQUENCE [LARGE SCALE GENOMIC DNA]</scope>
    <source>
        <strain evidence="8 9">KCTC 2396</strain>
    </source>
</reference>
<dbReference type="EMBL" id="CP000155">
    <property type="protein sequence ID" value="ABC32117.1"/>
    <property type="molecule type" value="Genomic_DNA"/>
</dbReference>
<keyword evidence="4" id="KW-0560">Oxidoreductase</keyword>